<dbReference type="GO" id="GO:0015386">
    <property type="term" value="F:potassium:proton antiporter activity"/>
    <property type="evidence" value="ECO:0007669"/>
    <property type="project" value="TreeGrafter"/>
</dbReference>
<reference evidence="8" key="1">
    <citation type="submission" date="2014-05" db="EMBL/GenBank/DDBJ databases">
        <title>The transcriptome of the halophilic microalga Tetraselmis sp. GSL018 isolated from the Great Salt Lake, Utah.</title>
        <authorList>
            <person name="Jinkerson R.E."/>
            <person name="D'Adamo S."/>
            <person name="Posewitz M.C."/>
        </authorList>
    </citation>
    <scope>NUCLEOTIDE SEQUENCE</scope>
    <source>
        <strain evidence="8">GSL018</strain>
    </source>
</reference>
<dbReference type="GO" id="GO:0098719">
    <property type="term" value="P:sodium ion import across plasma membrane"/>
    <property type="evidence" value="ECO:0007669"/>
    <property type="project" value="TreeGrafter"/>
</dbReference>
<dbReference type="PROSITE" id="PS50042">
    <property type="entry name" value="CNMP_BINDING_3"/>
    <property type="match status" value="1"/>
</dbReference>
<evidence type="ECO:0000256" key="4">
    <source>
        <dbReference type="ARBA" id="ARBA00023065"/>
    </source>
</evidence>
<dbReference type="SUPFAM" id="SSF51206">
    <property type="entry name" value="cAMP-binding domain-like"/>
    <property type="match status" value="1"/>
</dbReference>
<sequence>MGIAFGLLMVLWLTYTYNDEIVEIFVTITGAYVTFYVSEDVLSVSGVLSVVSLGFFMAAFGRSKISPRVLHPLEIVWEVLEWGGNTLIFVLAGIIITYDFYFVRKTRGPSETNDVATWVGYGVLTYLVCMVVRAVSIVVHLPVLRVTGYGMTLREAVVIWWSGLRGAIGLALALIVTQDPALGEEFRFQVLLFTSTVVILSLLINGSLTKQMLKWLRILDPSPVKVEFLIHSLGEMEEYAEKYCSHLKTDPLIGNPDWDKVIELSSIDAAQLVDPQYLRSYQQRAPEDGGAPRRDIESAEAGTSGEGEPAGRAERITALGNKNLKQADLVRDVRARLLHGIKATYGEGFHKGYISPTQMLELLSTVDSSLDNLDSAIHDWELLEPHARVGRLIISLQGLPLRAIPQTMLFEKLEDGIVLAHSYLYAHVNTRDRLQAAFDEDDRDSMDPETFRLSKNALQIVVKESQDNCARAVDFIKSLRLSYPEVTQAVKTKLVALTILHRKSKFADHLHEGGLIEDKDYQAIQRALIMKSSRLAMHRWAGGQLPEPTKLMHSTPLLNSLSEEEFGREVVPCARHVLFQTGQPLIRKGDNALSFFVVIRGSTKSTDSGSAAADRELTNHQGTAVGVTEMLLGVPRFRTVSAASIVEGFEIKADDFAGLMANHIEVEKVAWQICGATLALHGQEDLVGSTSPEECLSWFLKSEVKLPSQGEDVYIEGHCYLAYGSLSSVLGSRPITNTASKFESPRMLGPGFSHLQATSSFAVVLKLPNHHAARRSPLREQDILRHCSIQAPLVPRLSLLPKKSADSRGVHRRSVDFNRRKPEAGPLLSKMSSDLSGTQGAGKGSKSWALQKQRSMDFMRRVSFGVNGKGPSSSPSSEEPPSAHRGESMQETIEERPGDMQETEG</sequence>
<dbReference type="CDD" id="cd00038">
    <property type="entry name" value="CAP_ED"/>
    <property type="match status" value="1"/>
</dbReference>
<dbReference type="InterPro" id="IPR014710">
    <property type="entry name" value="RmlC-like_jellyroll"/>
</dbReference>
<dbReference type="PANTHER" id="PTHR10110">
    <property type="entry name" value="SODIUM/HYDROGEN EXCHANGER"/>
    <property type="match status" value="1"/>
</dbReference>
<feature type="compositionally biased region" description="Low complexity" evidence="5">
    <location>
        <begin position="871"/>
        <end position="880"/>
    </location>
</feature>
<organism evidence="8">
    <name type="scientific">Tetraselmis sp. GSL018</name>
    <dbReference type="NCBI Taxonomy" id="582737"/>
    <lineage>
        <taxon>Eukaryota</taxon>
        <taxon>Viridiplantae</taxon>
        <taxon>Chlorophyta</taxon>
        <taxon>core chlorophytes</taxon>
        <taxon>Chlorodendrophyceae</taxon>
        <taxon>Chlorodendrales</taxon>
        <taxon>Chlorodendraceae</taxon>
        <taxon>Tetraselmis</taxon>
    </lineage>
</organism>
<dbReference type="AlphaFoldDB" id="A0A061QY51"/>
<feature type="compositionally biased region" description="Basic and acidic residues" evidence="5">
    <location>
        <begin position="804"/>
        <end position="823"/>
    </location>
</feature>
<evidence type="ECO:0000256" key="3">
    <source>
        <dbReference type="ARBA" id="ARBA00022475"/>
    </source>
</evidence>
<dbReference type="GO" id="GO:0051453">
    <property type="term" value="P:regulation of intracellular pH"/>
    <property type="evidence" value="ECO:0007669"/>
    <property type="project" value="TreeGrafter"/>
</dbReference>
<proteinExistence type="predicted"/>
<dbReference type="GO" id="GO:0015385">
    <property type="term" value="F:sodium:proton antiporter activity"/>
    <property type="evidence" value="ECO:0007669"/>
    <property type="project" value="InterPro"/>
</dbReference>
<protein>
    <submittedName>
        <fullName evidence="8">Plasma membrane na+ h+ antiporter</fullName>
    </submittedName>
</protein>
<dbReference type="EMBL" id="GBEZ01023673">
    <property type="protein sequence ID" value="JAC63231.1"/>
    <property type="molecule type" value="Transcribed_RNA"/>
</dbReference>
<keyword evidence="6" id="KW-1133">Transmembrane helix</keyword>
<accession>A0A061QY51</accession>
<gene>
    <name evidence="8" type="ORF">TSPGSL018_21147</name>
</gene>
<comment type="subcellular location">
    <subcellularLocation>
        <location evidence="1">Cell membrane</location>
        <topology evidence="1">Multi-pass membrane protein</topology>
    </subcellularLocation>
</comment>
<dbReference type="InterPro" id="IPR000595">
    <property type="entry name" value="cNMP-bd_dom"/>
</dbReference>
<feature type="transmembrane region" description="Helical" evidence="6">
    <location>
        <begin position="82"/>
        <end position="103"/>
    </location>
</feature>
<feature type="transmembrane region" description="Helical" evidence="6">
    <location>
        <begin position="123"/>
        <end position="144"/>
    </location>
</feature>
<keyword evidence="6" id="KW-0472">Membrane</keyword>
<feature type="region of interest" description="Disordered" evidence="5">
    <location>
        <begin position="804"/>
        <end position="905"/>
    </location>
</feature>
<dbReference type="InterPro" id="IPR018422">
    <property type="entry name" value="Cation/H_exchanger_CPA1"/>
</dbReference>
<evidence type="ECO:0000256" key="5">
    <source>
        <dbReference type="SAM" id="MobiDB-lite"/>
    </source>
</evidence>
<dbReference type="InterPro" id="IPR018490">
    <property type="entry name" value="cNMP-bd_dom_sf"/>
</dbReference>
<evidence type="ECO:0000259" key="7">
    <source>
        <dbReference type="PROSITE" id="PS50042"/>
    </source>
</evidence>
<dbReference type="PANTHER" id="PTHR10110:SF86">
    <property type="entry name" value="SODIUM_HYDROGEN EXCHANGER 7"/>
    <property type="match status" value="1"/>
</dbReference>
<feature type="transmembrane region" description="Helical" evidence="6">
    <location>
        <begin position="188"/>
        <end position="208"/>
    </location>
</feature>
<dbReference type="GO" id="GO:0005886">
    <property type="term" value="C:plasma membrane"/>
    <property type="evidence" value="ECO:0007669"/>
    <property type="project" value="UniProtKB-SubCell"/>
</dbReference>
<feature type="transmembrane region" description="Helical" evidence="6">
    <location>
        <begin position="42"/>
        <end position="61"/>
    </location>
</feature>
<evidence type="ECO:0000256" key="2">
    <source>
        <dbReference type="ARBA" id="ARBA00022448"/>
    </source>
</evidence>
<evidence type="ECO:0000256" key="1">
    <source>
        <dbReference type="ARBA" id="ARBA00004651"/>
    </source>
</evidence>
<keyword evidence="6" id="KW-0812">Transmembrane</keyword>
<dbReference type="Gene3D" id="2.60.120.10">
    <property type="entry name" value="Jelly Rolls"/>
    <property type="match status" value="1"/>
</dbReference>
<feature type="compositionally biased region" description="Basic and acidic residues" evidence="5">
    <location>
        <begin position="881"/>
        <end position="899"/>
    </location>
</feature>
<evidence type="ECO:0000313" key="8">
    <source>
        <dbReference type="EMBL" id="JAC63231.1"/>
    </source>
</evidence>
<feature type="transmembrane region" description="Helical" evidence="6">
    <location>
        <begin position="156"/>
        <end position="176"/>
    </location>
</feature>
<keyword evidence="4" id="KW-0406">Ion transport</keyword>
<keyword evidence="2" id="KW-0813">Transport</keyword>
<keyword evidence="3" id="KW-1003">Cell membrane</keyword>
<feature type="compositionally biased region" description="Basic and acidic residues" evidence="5">
    <location>
        <begin position="285"/>
        <end position="297"/>
    </location>
</feature>
<evidence type="ECO:0000256" key="6">
    <source>
        <dbReference type="SAM" id="Phobius"/>
    </source>
</evidence>
<feature type="region of interest" description="Disordered" evidence="5">
    <location>
        <begin position="283"/>
        <end position="311"/>
    </location>
</feature>
<name>A0A061QY51_9CHLO</name>
<feature type="domain" description="Cyclic nucleotide-binding" evidence="7">
    <location>
        <begin position="557"/>
        <end position="668"/>
    </location>
</feature>